<accession>A0ABD3HDD1</accession>
<comment type="caution">
    <text evidence="1">The sequence shown here is derived from an EMBL/GenBank/DDBJ whole genome shotgun (WGS) entry which is preliminary data.</text>
</comment>
<dbReference type="AlphaFoldDB" id="A0ABD3HDD1"/>
<dbReference type="EMBL" id="JBJQOH010000004">
    <property type="protein sequence ID" value="KAL3689413.1"/>
    <property type="molecule type" value="Genomic_DNA"/>
</dbReference>
<name>A0ABD3HDD1_9MARC</name>
<evidence type="ECO:0000313" key="1">
    <source>
        <dbReference type="EMBL" id="KAL3689413.1"/>
    </source>
</evidence>
<gene>
    <name evidence="1" type="ORF">R1sor_015722</name>
</gene>
<organism evidence="1 2">
    <name type="scientific">Riccia sorocarpa</name>
    <dbReference type="NCBI Taxonomy" id="122646"/>
    <lineage>
        <taxon>Eukaryota</taxon>
        <taxon>Viridiplantae</taxon>
        <taxon>Streptophyta</taxon>
        <taxon>Embryophyta</taxon>
        <taxon>Marchantiophyta</taxon>
        <taxon>Marchantiopsida</taxon>
        <taxon>Marchantiidae</taxon>
        <taxon>Marchantiales</taxon>
        <taxon>Ricciaceae</taxon>
        <taxon>Riccia</taxon>
    </lineage>
</organism>
<proteinExistence type="predicted"/>
<sequence>MVGSSTEPTYRANLGARMCVETSPGFQTSDAHVIQFLFEEIEVTIAAVVQAAYPSSCPIPNTQLQRLRQRTLALALWKTPGDELPVELSVDEIAEEEPIIWNFTTKEFDDVIWRDSQAPRTLSNADLLVHPDATYRF</sequence>
<protein>
    <submittedName>
        <fullName evidence="1">Uncharacterized protein</fullName>
    </submittedName>
</protein>
<keyword evidence="2" id="KW-1185">Reference proteome</keyword>
<evidence type="ECO:0000313" key="2">
    <source>
        <dbReference type="Proteomes" id="UP001633002"/>
    </source>
</evidence>
<reference evidence="1 2" key="1">
    <citation type="submission" date="2024-09" db="EMBL/GenBank/DDBJ databases">
        <title>Chromosome-scale assembly of Riccia sorocarpa.</title>
        <authorList>
            <person name="Paukszto L."/>
        </authorList>
    </citation>
    <scope>NUCLEOTIDE SEQUENCE [LARGE SCALE GENOMIC DNA]</scope>
    <source>
        <strain evidence="1">LP-2024</strain>
        <tissue evidence="1">Aerial parts of the thallus</tissue>
    </source>
</reference>
<dbReference type="Proteomes" id="UP001633002">
    <property type="component" value="Unassembled WGS sequence"/>
</dbReference>